<evidence type="ECO:0000256" key="2">
    <source>
        <dbReference type="ARBA" id="ARBA00022692"/>
    </source>
</evidence>
<evidence type="ECO:0000313" key="6">
    <source>
        <dbReference type="EMBL" id="KAI5422937.1"/>
    </source>
</evidence>
<dbReference type="Proteomes" id="UP001058974">
    <property type="component" value="Chromosome 4"/>
</dbReference>
<dbReference type="GO" id="GO:0030943">
    <property type="term" value="F:mitochondrion targeting sequence binding"/>
    <property type="evidence" value="ECO:0007669"/>
    <property type="project" value="TreeGrafter"/>
</dbReference>
<dbReference type="InterPro" id="IPR039175">
    <property type="entry name" value="TIM22"/>
</dbReference>
<comment type="subcellular location">
    <subcellularLocation>
        <location evidence="1">Membrane</location>
        <topology evidence="1">Multi-pass membrane protein</topology>
    </subcellularLocation>
</comment>
<keyword evidence="7" id="KW-1185">Reference proteome</keyword>
<keyword evidence="2" id="KW-0812">Transmembrane</keyword>
<dbReference type="PANTHER" id="PTHR14110">
    <property type="entry name" value="MITOCHONDRIAL IMPORT INNER MEMBRANE TRANSLOCASE SUBUNIT TIM22"/>
    <property type="match status" value="1"/>
</dbReference>
<dbReference type="AlphaFoldDB" id="A0A9D4XMB5"/>
<reference evidence="6 7" key="1">
    <citation type="journal article" date="2022" name="Nat. Genet.">
        <title>Improved pea reference genome and pan-genome highlight genomic features and evolutionary characteristics.</title>
        <authorList>
            <person name="Yang T."/>
            <person name="Liu R."/>
            <person name="Luo Y."/>
            <person name="Hu S."/>
            <person name="Wang D."/>
            <person name="Wang C."/>
            <person name="Pandey M.K."/>
            <person name="Ge S."/>
            <person name="Xu Q."/>
            <person name="Li N."/>
            <person name="Li G."/>
            <person name="Huang Y."/>
            <person name="Saxena R.K."/>
            <person name="Ji Y."/>
            <person name="Li M."/>
            <person name="Yan X."/>
            <person name="He Y."/>
            <person name="Liu Y."/>
            <person name="Wang X."/>
            <person name="Xiang C."/>
            <person name="Varshney R.K."/>
            <person name="Ding H."/>
            <person name="Gao S."/>
            <person name="Zong X."/>
        </authorList>
    </citation>
    <scope>NUCLEOTIDE SEQUENCE [LARGE SCALE GENOMIC DNA]</scope>
    <source>
        <strain evidence="6 7">cv. Zhongwan 6</strain>
    </source>
</reference>
<proteinExistence type="predicted"/>
<evidence type="ECO:0000256" key="4">
    <source>
        <dbReference type="ARBA" id="ARBA00023136"/>
    </source>
</evidence>
<name>A0A9D4XMB5_PEA</name>
<dbReference type="EMBL" id="JAMSHJ010000004">
    <property type="protein sequence ID" value="KAI5422937.1"/>
    <property type="molecule type" value="Genomic_DNA"/>
</dbReference>
<dbReference type="GO" id="GO:0045039">
    <property type="term" value="P:protein insertion into mitochondrial inner membrane"/>
    <property type="evidence" value="ECO:0007669"/>
    <property type="project" value="InterPro"/>
</dbReference>
<evidence type="ECO:0000256" key="3">
    <source>
        <dbReference type="ARBA" id="ARBA00022989"/>
    </source>
</evidence>
<evidence type="ECO:0000256" key="5">
    <source>
        <dbReference type="SAM" id="MobiDB-lite"/>
    </source>
</evidence>
<evidence type="ECO:0000256" key="1">
    <source>
        <dbReference type="ARBA" id="ARBA00004141"/>
    </source>
</evidence>
<organism evidence="6 7">
    <name type="scientific">Pisum sativum</name>
    <name type="common">Garden pea</name>
    <name type="synonym">Lathyrus oleraceus</name>
    <dbReference type="NCBI Taxonomy" id="3888"/>
    <lineage>
        <taxon>Eukaryota</taxon>
        <taxon>Viridiplantae</taxon>
        <taxon>Streptophyta</taxon>
        <taxon>Embryophyta</taxon>
        <taxon>Tracheophyta</taxon>
        <taxon>Spermatophyta</taxon>
        <taxon>Magnoliopsida</taxon>
        <taxon>eudicotyledons</taxon>
        <taxon>Gunneridae</taxon>
        <taxon>Pentapetalae</taxon>
        <taxon>rosids</taxon>
        <taxon>fabids</taxon>
        <taxon>Fabales</taxon>
        <taxon>Fabaceae</taxon>
        <taxon>Papilionoideae</taxon>
        <taxon>50 kb inversion clade</taxon>
        <taxon>NPAAA clade</taxon>
        <taxon>Hologalegina</taxon>
        <taxon>IRL clade</taxon>
        <taxon>Fabeae</taxon>
        <taxon>Lathyrus</taxon>
    </lineage>
</organism>
<feature type="region of interest" description="Disordered" evidence="5">
    <location>
        <begin position="61"/>
        <end position="86"/>
    </location>
</feature>
<dbReference type="Gramene" id="Psat04G0609100-T1">
    <property type="protein sequence ID" value="KAI5422937.1"/>
    <property type="gene ID" value="KIW84_046091"/>
</dbReference>
<accession>A0A9D4XMB5</accession>
<sequence length="269" mass="30161">MLISLGVNRSKEPPLQSSPILSLFTEKIQLHHKLIIEENHNNYTVLDSIDFWKIRVRKKHMGSSENQKSPNERLNNKLVPYSSPSSSNDGWKNRILIPTLLAGVAGAGTGLISKHRKSLGLANVSASYATNFAIITGCYCGAREFVTATRKTGPEDLWSSGIAGFGSGALLGRFYGGQFGAIRYSVIFAVVGTTADYSILKLKDVWRDYRKAIYQNIENVKKNENWLTLPEWFPIKILDEEALAAKRAQEEQFLAQRERIRSLRVDEDS</sequence>
<dbReference type="PANTHER" id="PTHR14110:SF10">
    <property type="entry name" value="OS04G0376100 PROTEIN"/>
    <property type="match status" value="1"/>
</dbReference>
<evidence type="ECO:0000313" key="7">
    <source>
        <dbReference type="Proteomes" id="UP001058974"/>
    </source>
</evidence>
<comment type="caution">
    <text evidence="6">The sequence shown here is derived from an EMBL/GenBank/DDBJ whole genome shotgun (WGS) entry which is preliminary data.</text>
</comment>
<protein>
    <recommendedName>
        <fullName evidence="8">Mitochondrial inner membrane translocase subunit Tim17/Tim22/Tim23/peroxisomal protein PMP24</fullName>
    </recommendedName>
</protein>
<dbReference type="GO" id="GO:0042721">
    <property type="term" value="C:TIM22 mitochondrial import inner membrane insertion complex"/>
    <property type="evidence" value="ECO:0007669"/>
    <property type="project" value="InterPro"/>
</dbReference>
<keyword evidence="4" id="KW-0472">Membrane</keyword>
<gene>
    <name evidence="6" type="ORF">KIW84_046091</name>
</gene>
<dbReference type="GO" id="GO:0008320">
    <property type="term" value="F:protein transmembrane transporter activity"/>
    <property type="evidence" value="ECO:0007669"/>
    <property type="project" value="TreeGrafter"/>
</dbReference>
<evidence type="ECO:0008006" key="8">
    <source>
        <dbReference type="Google" id="ProtNLM"/>
    </source>
</evidence>
<keyword evidence="3" id="KW-1133">Transmembrane helix</keyword>